<evidence type="ECO:0000313" key="2">
    <source>
        <dbReference type="Proteomes" id="UP000606786"/>
    </source>
</evidence>
<keyword evidence="2" id="KW-1185">Reference proteome</keyword>
<feature type="non-terminal residue" evidence="1">
    <location>
        <position position="1"/>
    </location>
</feature>
<sequence>MLAGTGVDIGYGATLQCYPDKGNMAIIVLAVATRIQHRAGGEQRRATITLIYGRMGAGGDECGKKVFHKVRKAMLVFVSDFDNIAPKLRAVVHPTSHKRERLT</sequence>
<accession>A0A811UVD3</accession>
<dbReference type="Proteomes" id="UP000606786">
    <property type="component" value="Unassembled WGS sequence"/>
</dbReference>
<dbReference type="AlphaFoldDB" id="A0A811UVD3"/>
<protein>
    <submittedName>
        <fullName evidence="1">(Mediterranean fruit fly) hypothetical protein</fullName>
    </submittedName>
</protein>
<name>A0A811UVD3_CERCA</name>
<reference evidence="1" key="1">
    <citation type="submission" date="2020-11" db="EMBL/GenBank/DDBJ databases">
        <authorList>
            <person name="Whitehead M."/>
        </authorList>
    </citation>
    <scope>NUCLEOTIDE SEQUENCE</scope>
    <source>
        <strain evidence="1">EGII</strain>
    </source>
</reference>
<dbReference type="EMBL" id="CAJHJT010000034">
    <property type="protein sequence ID" value="CAD7002268.1"/>
    <property type="molecule type" value="Genomic_DNA"/>
</dbReference>
<comment type="caution">
    <text evidence="1">The sequence shown here is derived from an EMBL/GenBank/DDBJ whole genome shotgun (WGS) entry which is preliminary data.</text>
</comment>
<gene>
    <name evidence="1" type="ORF">CCAP1982_LOCUS10763</name>
</gene>
<evidence type="ECO:0000313" key="1">
    <source>
        <dbReference type="EMBL" id="CAD7002268.1"/>
    </source>
</evidence>
<organism evidence="1 2">
    <name type="scientific">Ceratitis capitata</name>
    <name type="common">Mediterranean fruit fly</name>
    <name type="synonym">Tephritis capitata</name>
    <dbReference type="NCBI Taxonomy" id="7213"/>
    <lineage>
        <taxon>Eukaryota</taxon>
        <taxon>Metazoa</taxon>
        <taxon>Ecdysozoa</taxon>
        <taxon>Arthropoda</taxon>
        <taxon>Hexapoda</taxon>
        <taxon>Insecta</taxon>
        <taxon>Pterygota</taxon>
        <taxon>Neoptera</taxon>
        <taxon>Endopterygota</taxon>
        <taxon>Diptera</taxon>
        <taxon>Brachycera</taxon>
        <taxon>Muscomorpha</taxon>
        <taxon>Tephritoidea</taxon>
        <taxon>Tephritidae</taxon>
        <taxon>Ceratitis</taxon>
        <taxon>Ceratitis</taxon>
    </lineage>
</organism>
<proteinExistence type="predicted"/>